<comment type="caution">
    <text evidence="11">The sequence shown here is derived from an EMBL/GenBank/DDBJ whole genome shotgun (WGS) entry which is preliminary data.</text>
</comment>
<sequence>MIVRKNRRMRTLTHYLIVNKAVADLLITIFHMPYKLQIQLINRHAVVIGGQVGLLICKLVGYTQDVSIACSVLSLMSIATDRFMAIVFPFKRITWLQRTRYVIMSLWLVSFLVCSPLLYANRMEEYQSAFYRYEEWSPLFDPLTGGQNYTIVQVALFYALPLFVITVLYTFLEFKVWKRSVPGQAAPSLPPHRTHSMAKKNLLKLLIIIVCVFVASWLQYHVIYFLQFSSDIYINCNVPETTMFYCLFVGHANSAINPCVYFVLHKEYRRGCYTRASPIQSCSTL</sequence>
<dbReference type="InterPro" id="IPR017452">
    <property type="entry name" value="GPCR_Rhodpsn_7TM"/>
</dbReference>
<feature type="transmembrane region" description="Helical" evidence="9">
    <location>
        <begin position="202"/>
        <end position="222"/>
    </location>
</feature>
<reference evidence="11 12" key="1">
    <citation type="submission" date="2022-05" db="EMBL/GenBank/DDBJ databases">
        <authorList>
            <consortium name="Genoscope - CEA"/>
            <person name="William W."/>
        </authorList>
    </citation>
    <scope>NUCLEOTIDE SEQUENCE [LARGE SCALE GENOMIC DNA]</scope>
</reference>
<dbReference type="SUPFAM" id="SSF81321">
    <property type="entry name" value="Family A G protein-coupled receptor-like"/>
    <property type="match status" value="1"/>
</dbReference>
<gene>
    <name evidence="11" type="ORF">PLOB_00050090</name>
</gene>
<evidence type="ECO:0000256" key="8">
    <source>
        <dbReference type="RuleBase" id="RU000688"/>
    </source>
</evidence>
<evidence type="ECO:0000256" key="2">
    <source>
        <dbReference type="ARBA" id="ARBA00022692"/>
    </source>
</evidence>
<dbReference type="EMBL" id="CALNXK010000099">
    <property type="protein sequence ID" value="CAH3154605.1"/>
    <property type="molecule type" value="Genomic_DNA"/>
</dbReference>
<feature type="transmembrane region" description="Helical" evidence="9">
    <location>
        <begin position="242"/>
        <end position="264"/>
    </location>
</feature>
<feature type="transmembrane region" description="Helical" evidence="9">
    <location>
        <begin position="101"/>
        <end position="120"/>
    </location>
</feature>
<keyword evidence="2 8" id="KW-0812">Transmembrane</keyword>
<keyword evidence="4 8" id="KW-0297">G-protein coupled receptor</keyword>
<protein>
    <recommendedName>
        <fullName evidence="10">G-protein coupled receptors family 1 profile domain-containing protein</fullName>
    </recommendedName>
</protein>
<keyword evidence="7 8" id="KW-0807">Transducer</keyword>
<dbReference type="InterPro" id="IPR000276">
    <property type="entry name" value="GPCR_Rhodpsn"/>
</dbReference>
<keyword evidence="12" id="KW-1185">Reference proteome</keyword>
<dbReference type="Gene3D" id="1.20.1070.10">
    <property type="entry name" value="Rhodopsin 7-helix transmembrane proteins"/>
    <property type="match status" value="1"/>
</dbReference>
<evidence type="ECO:0000256" key="6">
    <source>
        <dbReference type="ARBA" id="ARBA00023170"/>
    </source>
</evidence>
<comment type="subcellular location">
    <subcellularLocation>
        <location evidence="1">Membrane</location>
        <topology evidence="1">Multi-pass membrane protein</topology>
    </subcellularLocation>
</comment>
<keyword evidence="6 8" id="KW-0675">Receptor</keyword>
<feature type="domain" description="G-protein coupled receptors family 1 profile" evidence="10">
    <location>
        <begin position="1"/>
        <end position="261"/>
    </location>
</feature>
<evidence type="ECO:0000259" key="10">
    <source>
        <dbReference type="PROSITE" id="PS50262"/>
    </source>
</evidence>
<dbReference type="PRINTS" id="PR00237">
    <property type="entry name" value="GPCRRHODOPSN"/>
</dbReference>
<keyword evidence="5 9" id="KW-0472">Membrane</keyword>
<dbReference type="PANTHER" id="PTHR45695:SF9">
    <property type="entry name" value="LEUCOKININ RECEPTOR"/>
    <property type="match status" value="1"/>
</dbReference>
<name>A0ABN8Q0K1_9CNID</name>
<proteinExistence type="inferred from homology"/>
<evidence type="ECO:0000256" key="5">
    <source>
        <dbReference type="ARBA" id="ARBA00023136"/>
    </source>
</evidence>
<evidence type="ECO:0000256" key="3">
    <source>
        <dbReference type="ARBA" id="ARBA00022989"/>
    </source>
</evidence>
<dbReference type="CDD" id="cd00637">
    <property type="entry name" value="7tm_classA_rhodopsin-like"/>
    <property type="match status" value="1"/>
</dbReference>
<evidence type="ECO:0000313" key="12">
    <source>
        <dbReference type="Proteomes" id="UP001159405"/>
    </source>
</evidence>
<feature type="transmembrane region" description="Helical" evidence="9">
    <location>
        <begin position="151"/>
        <end position="172"/>
    </location>
</feature>
<dbReference type="PROSITE" id="PS50262">
    <property type="entry name" value="G_PROTEIN_RECEP_F1_2"/>
    <property type="match status" value="1"/>
</dbReference>
<evidence type="ECO:0000256" key="7">
    <source>
        <dbReference type="ARBA" id="ARBA00023224"/>
    </source>
</evidence>
<evidence type="ECO:0000256" key="9">
    <source>
        <dbReference type="SAM" id="Phobius"/>
    </source>
</evidence>
<dbReference type="PANTHER" id="PTHR45695">
    <property type="entry name" value="LEUCOKININ RECEPTOR-RELATED"/>
    <property type="match status" value="1"/>
</dbReference>
<organism evidence="11 12">
    <name type="scientific">Porites lobata</name>
    <dbReference type="NCBI Taxonomy" id="104759"/>
    <lineage>
        <taxon>Eukaryota</taxon>
        <taxon>Metazoa</taxon>
        <taxon>Cnidaria</taxon>
        <taxon>Anthozoa</taxon>
        <taxon>Hexacorallia</taxon>
        <taxon>Scleractinia</taxon>
        <taxon>Fungiina</taxon>
        <taxon>Poritidae</taxon>
        <taxon>Porites</taxon>
    </lineage>
</organism>
<keyword evidence="3 9" id="KW-1133">Transmembrane helix</keyword>
<dbReference type="Proteomes" id="UP001159405">
    <property type="component" value="Unassembled WGS sequence"/>
</dbReference>
<accession>A0ABN8Q0K1</accession>
<evidence type="ECO:0000256" key="1">
    <source>
        <dbReference type="ARBA" id="ARBA00004141"/>
    </source>
</evidence>
<dbReference type="Pfam" id="PF00001">
    <property type="entry name" value="7tm_1"/>
    <property type="match status" value="1"/>
</dbReference>
<evidence type="ECO:0000313" key="11">
    <source>
        <dbReference type="EMBL" id="CAH3154605.1"/>
    </source>
</evidence>
<dbReference type="PROSITE" id="PS00237">
    <property type="entry name" value="G_PROTEIN_RECEP_F1_1"/>
    <property type="match status" value="1"/>
</dbReference>
<comment type="similarity">
    <text evidence="8">Belongs to the G-protein coupled receptor 1 family.</text>
</comment>
<evidence type="ECO:0000256" key="4">
    <source>
        <dbReference type="ARBA" id="ARBA00023040"/>
    </source>
</evidence>